<proteinExistence type="predicted"/>
<dbReference type="Proteomes" id="UP000307000">
    <property type="component" value="Chromosome"/>
</dbReference>
<reference evidence="2 3" key="1">
    <citation type="submission" date="2018-12" db="EMBL/GenBank/DDBJ databases">
        <title>Complete Genome Sequence of Glutamicibacter creatinolyticus strain LGCM259,isolated from an abscess of a 12-year-old mare in Italy.</title>
        <authorList>
            <person name="Santos R.G."/>
            <person name="Silva A.L."/>
            <person name="Seyffert N."/>
            <person name="Castro T.L.P."/>
            <person name="Attili A.R."/>
            <person name="Rifici C."/>
            <person name="Mazzullo G."/>
            <person name="Brenig B."/>
            <person name="Venanzi F."/>
            <person name="Azevedo V."/>
        </authorList>
    </citation>
    <scope>NUCLEOTIDE SEQUENCE [LARGE SCALE GENOMIC DNA]</scope>
    <source>
        <strain evidence="2 3">LGCM 259</strain>
    </source>
</reference>
<dbReference type="InterPro" id="IPR018656">
    <property type="entry name" value="DUF2087"/>
</dbReference>
<protein>
    <recommendedName>
        <fullName evidence="1">DUF2087 domain-containing protein</fullName>
    </recommendedName>
</protein>
<dbReference type="AlphaFoldDB" id="A0A5B7WPB1"/>
<dbReference type="RefSeq" id="WP_175419279.1">
    <property type="nucleotide sequence ID" value="NZ_CP034412.1"/>
</dbReference>
<dbReference type="EMBL" id="CP034412">
    <property type="protein sequence ID" value="QCY45946.1"/>
    <property type="molecule type" value="Genomic_DNA"/>
</dbReference>
<gene>
    <name evidence="2" type="ORF">GcLGCM259_0158</name>
</gene>
<evidence type="ECO:0000313" key="2">
    <source>
        <dbReference type="EMBL" id="QCY45946.1"/>
    </source>
</evidence>
<evidence type="ECO:0000313" key="3">
    <source>
        <dbReference type="Proteomes" id="UP000307000"/>
    </source>
</evidence>
<evidence type="ECO:0000259" key="1">
    <source>
        <dbReference type="Pfam" id="PF09860"/>
    </source>
</evidence>
<sequence>MGTQWIEVFAGMKNPGMRHVLGLVLCGQQEQLPEDRTTTKNLERWEKIGLLRQGPGWELNEQLLTSALRARARPKPEGVQRFFNGPRLLTLPARPVERHEVLRQIRDAAIGADEELSEERLNDRLRTIHPDVALLRRYMVDSLLLERSANGSAYRSTGAA</sequence>
<keyword evidence="3" id="KW-1185">Reference proteome</keyword>
<dbReference type="KEGG" id="gcr:GcLGCM259_0158"/>
<accession>A0A5B7WPB1</accession>
<organism evidence="2 3">
    <name type="scientific">Glutamicibacter creatinolyticus</name>
    <dbReference type="NCBI Taxonomy" id="162496"/>
    <lineage>
        <taxon>Bacteria</taxon>
        <taxon>Bacillati</taxon>
        <taxon>Actinomycetota</taxon>
        <taxon>Actinomycetes</taxon>
        <taxon>Micrococcales</taxon>
        <taxon>Micrococcaceae</taxon>
        <taxon>Glutamicibacter</taxon>
    </lineage>
</organism>
<feature type="domain" description="DUF2087" evidence="1">
    <location>
        <begin position="87"/>
        <end position="155"/>
    </location>
</feature>
<dbReference type="Pfam" id="PF09860">
    <property type="entry name" value="DUF2087"/>
    <property type="match status" value="1"/>
</dbReference>
<name>A0A5B7WPB1_9MICC</name>